<name>A0ABR6V8T8_9PSED</name>
<comment type="caution">
    <text evidence="1">The sequence shown here is derived from an EMBL/GenBank/DDBJ whole genome shotgun (WGS) entry which is preliminary data.</text>
</comment>
<dbReference type="EMBL" id="JABWRS010000008">
    <property type="protein sequence ID" value="MBC3476590.1"/>
    <property type="molecule type" value="Genomic_DNA"/>
</dbReference>
<dbReference type="Pfam" id="PF07963">
    <property type="entry name" value="N_methyl"/>
    <property type="match status" value="1"/>
</dbReference>
<accession>A0ABR6V8T8</accession>
<evidence type="ECO:0000313" key="1">
    <source>
        <dbReference type="EMBL" id="MBC3476590.1"/>
    </source>
</evidence>
<keyword evidence="2" id="KW-1185">Reference proteome</keyword>
<proteinExistence type="predicted"/>
<sequence length="217" mass="23866">MSREQGGFGLLEVMLALAIGLMCLAAVSQVFVAAHQAWRLQGAAVHMQDDARFALLHMAQSIRMAGMFGCLRAQPGDFKAPEAIQAFAQPLQVGTSSLDLVVAELPGYTGIPNWTLRTDCIEQVQVHRAREGNDQLPLAFPISRHSYRLEGTTLVFKRANSRNFQPLVNHVRELRLVHVPALGGGRVDIQLALYEPTLGIEQRYALTVAVRNPVDES</sequence>
<protein>
    <submittedName>
        <fullName evidence="1">Prepilin-type N-terminal cleavage/methylation domain-containing protein</fullName>
    </submittedName>
</protein>
<dbReference type="NCBIfam" id="TIGR02532">
    <property type="entry name" value="IV_pilin_GFxxxE"/>
    <property type="match status" value="1"/>
</dbReference>
<evidence type="ECO:0000313" key="2">
    <source>
        <dbReference type="Proteomes" id="UP000628086"/>
    </source>
</evidence>
<organism evidence="1 2">
    <name type="scientific">Pseudomonas taiwanensis</name>
    <dbReference type="NCBI Taxonomy" id="470150"/>
    <lineage>
        <taxon>Bacteria</taxon>
        <taxon>Pseudomonadati</taxon>
        <taxon>Pseudomonadota</taxon>
        <taxon>Gammaproteobacteria</taxon>
        <taxon>Pseudomonadales</taxon>
        <taxon>Pseudomonadaceae</taxon>
        <taxon>Pseudomonas</taxon>
    </lineage>
</organism>
<dbReference type="Proteomes" id="UP000628086">
    <property type="component" value="Unassembled WGS sequence"/>
</dbReference>
<reference evidence="1 2" key="1">
    <citation type="journal article" date="2020" name="Microorganisms">
        <title>Reliable Identification of Environmental Pseudomonas Isolates Using the rpoD Gene.</title>
        <authorList>
            <consortium name="The Broad Institute Genome Sequencing Platform"/>
            <person name="Girard L."/>
            <person name="Lood C."/>
            <person name="Rokni-Zadeh H."/>
            <person name="van Noort V."/>
            <person name="Lavigne R."/>
            <person name="De Mot R."/>
        </authorList>
    </citation>
    <scope>NUCLEOTIDE SEQUENCE [LARGE SCALE GENOMIC DNA]</scope>
    <source>
        <strain evidence="1 2">RW7P2</strain>
    </source>
</reference>
<dbReference type="InterPro" id="IPR012902">
    <property type="entry name" value="N_methyl_site"/>
</dbReference>
<dbReference type="RefSeq" id="WP_023382462.1">
    <property type="nucleotide sequence ID" value="NZ_JABWRR010000005.1"/>
</dbReference>
<gene>
    <name evidence="1" type="ORF">HU747_13400</name>
</gene>